<dbReference type="InterPro" id="IPR037066">
    <property type="entry name" value="Plug_dom_sf"/>
</dbReference>
<dbReference type="GO" id="GO:0015344">
    <property type="term" value="F:siderophore uptake transmembrane transporter activity"/>
    <property type="evidence" value="ECO:0007669"/>
    <property type="project" value="TreeGrafter"/>
</dbReference>
<dbReference type="GO" id="GO:0044718">
    <property type="term" value="P:siderophore transmembrane transport"/>
    <property type="evidence" value="ECO:0007669"/>
    <property type="project" value="TreeGrafter"/>
</dbReference>
<dbReference type="InterPro" id="IPR023997">
    <property type="entry name" value="TonB-dep_OMP_SusC/RagA_CS"/>
</dbReference>
<organism evidence="11 12">
    <name type="scientific">Microbacter margulisiae</name>
    <dbReference type="NCBI Taxonomy" id="1350067"/>
    <lineage>
        <taxon>Bacteria</taxon>
        <taxon>Pseudomonadati</taxon>
        <taxon>Bacteroidota</taxon>
        <taxon>Bacteroidia</taxon>
        <taxon>Bacteroidales</taxon>
        <taxon>Porphyromonadaceae</taxon>
        <taxon>Microbacter</taxon>
    </lineage>
</organism>
<dbReference type="SUPFAM" id="SSF49464">
    <property type="entry name" value="Carboxypeptidase regulatory domain-like"/>
    <property type="match status" value="1"/>
</dbReference>
<dbReference type="InterPro" id="IPR023996">
    <property type="entry name" value="TonB-dep_OMP_SusC/RagA"/>
</dbReference>
<dbReference type="PANTHER" id="PTHR30069:SF29">
    <property type="entry name" value="HEMOGLOBIN AND HEMOGLOBIN-HAPTOGLOBIN-BINDING PROTEIN 1-RELATED"/>
    <property type="match status" value="1"/>
</dbReference>
<evidence type="ECO:0000256" key="2">
    <source>
        <dbReference type="ARBA" id="ARBA00022448"/>
    </source>
</evidence>
<dbReference type="GO" id="GO:0009279">
    <property type="term" value="C:cell outer membrane"/>
    <property type="evidence" value="ECO:0007669"/>
    <property type="project" value="UniProtKB-SubCell"/>
</dbReference>
<evidence type="ECO:0000256" key="7">
    <source>
        <dbReference type="ARBA" id="ARBA00023237"/>
    </source>
</evidence>
<dbReference type="Gene3D" id="2.40.170.20">
    <property type="entry name" value="TonB-dependent receptor, beta-barrel domain"/>
    <property type="match status" value="1"/>
</dbReference>
<gene>
    <name evidence="11" type="ORF">FHX64_001146</name>
</gene>
<dbReference type="Gene3D" id="2.170.130.10">
    <property type="entry name" value="TonB-dependent receptor, plug domain"/>
    <property type="match status" value="1"/>
</dbReference>
<evidence type="ECO:0000259" key="10">
    <source>
        <dbReference type="Pfam" id="PF07715"/>
    </source>
</evidence>
<protein>
    <submittedName>
        <fullName evidence="11">TonB-linked SusC/RagA family outer membrane protein</fullName>
    </submittedName>
</protein>
<evidence type="ECO:0000256" key="9">
    <source>
        <dbReference type="SAM" id="MobiDB-lite"/>
    </source>
</evidence>
<keyword evidence="3 8" id="KW-1134">Transmembrane beta strand</keyword>
<dbReference type="RefSeq" id="WP_183412804.1">
    <property type="nucleotide sequence ID" value="NZ_JACHYB010000001.1"/>
</dbReference>
<dbReference type="PROSITE" id="PS52016">
    <property type="entry name" value="TONB_DEPENDENT_REC_3"/>
    <property type="match status" value="1"/>
</dbReference>
<dbReference type="InterPro" id="IPR039426">
    <property type="entry name" value="TonB-dep_rcpt-like"/>
</dbReference>
<keyword evidence="2 8" id="KW-0813">Transport</keyword>
<comment type="caution">
    <text evidence="11">The sequence shown here is derived from an EMBL/GenBank/DDBJ whole genome shotgun (WGS) entry which is preliminary data.</text>
</comment>
<keyword evidence="4 8" id="KW-0812">Transmembrane</keyword>
<dbReference type="NCBIfam" id="TIGR04056">
    <property type="entry name" value="OMP_RagA_SusC"/>
    <property type="match status" value="1"/>
</dbReference>
<dbReference type="Pfam" id="PF07715">
    <property type="entry name" value="Plug"/>
    <property type="match status" value="1"/>
</dbReference>
<accession>A0A7W5DQQ8</accession>
<feature type="domain" description="TonB-dependent receptor plug" evidence="10">
    <location>
        <begin position="147"/>
        <end position="266"/>
    </location>
</feature>
<evidence type="ECO:0000256" key="5">
    <source>
        <dbReference type="ARBA" id="ARBA00022729"/>
    </source>
</evidence>
<feature type="region of interest" description="Disordered" evidence="9">
    <location>
        <begin position="45"/>
        <end position="67"/>
    </location>
</feature>
<evidence type="ECO:0000256" key="6">
    <source>
        <dbReference type="ARBA" id="ARBA00023136"/>
    </source>
</evidence>
<name>A0A7W5DQQ8_9PORP</name>
<evidence type="ECO:0000256" key="3">
    <source>
        <dbReference type="ARBA" id="ARBA00022452"/>
    </source>
</evidence>
<comment type="subcellular location">
    <subcellularLocation>
        <location evidence="1 8">Cell outer membrane</location>
        <topology evidence="1 8">Multi-pass membrane protein</topology>
    </subcellularLocation>
</comment>
<dbReference type="FunFam" id="2.60.40.1120:FF:000003">
    <property type="entry name" value="Outer membrane protein Omp121"/>
    <property type="match status" value="1"/>
</dbReference>
<keyword evidence="6 8" id="KW-0472">Membrane</keyword>
<evidence type="ECO:0000313" key="12">
    <source>
        <dbReference type="Proteomes" id="UP000544222"/>
    </source>
</evidence>
<sequence>MKRLHKESFRQKLQHIVLLPGTKWVCCFLITFLLGGQLLTAAPSNATQSQSQQSEGSRISGKVTDDQGEPLIGVTIACKGTSRGTITDVNGKYSLEVRPSDVLVVSYVGYKRQIIPYTGQLELNIKMLPDIKSLNEVVVVGYGTQKAKNITGSIATVNMQKATELPVGNLTEALSGQIAGLSVNDGSSRPGDNTSTMQIRQVFNFSKNQGTPLPLVVIDGVIQIDPTSGLPTLDQFNMLDPSEIQSISILRDASAAIYGARGTQGVIIVTTKHGQIGAPKISYSAKFEIDNAVSFEKTLNAYQYGVFANSFLQASGVTNPTNLYSTDELNQMKTLNYNWLKEAWKPAGLMQHSINVSGGSQKATYFVGASYYTQGANLENQNYNRYTFRAGTDAEIASNLHLNGSVSANSGKQTQSFTKVVSAINDGSYGSYAGGEQADYGYLLHMPQYIPWSYNVNGTTQYVSPALSPAKVSGNATSANAIADWNYFAILNSGSAQTNTSNSYTANFTLRYDIPYVKGLSVSGQYARTYETDNNEQDAMPFTLALATNTNTLDNHLYTSSTTWKVAQNNKNSRVVYSNQLSENEQMNFFINYAGSFGKNNISAMAAAERSTQSVQNNYYEYDNPLAGAYNGASSSAGTLDVSNSYTTKTSLGTLSYFGRVNYNYADKYLAQFILRADASTKFAPANYWGLFPTLSLGWIASEEPWFRKEFGWVDYFKVRASVGETGKDNITAYEWEQLYTYNANKGLGFGSNGGSLVSGLTTNVTPTPNLRWDSTVKYDLGFDGNVLNNRLSFSLDGYFDRNTNLLTQMASAANVPITAGGAYAEQNYANLNDWGAEISINWKDKIGKVNH</sequence>
<evidence type="ECO:0000256" key="1">
    <source>
        <dbReference type="ARBA" id="ARBA00004571"/>
    </source>
</evidence>
<dbReference type="InterPro" id="IPR012910">
    <property type="entry name" value="Plug_dom"/>
</dbReference>
<dbReference type="Gene3D" id="2.60.40.1120">
    <property type="entry name" value="Carboxypeptidase-like, regulatory domain"/>
    <property type="match status" value="1"/>
</dbReference>
<dbReference type="AlphaFoldDB" id="A0A7W5DQQ8"/>
<keyword evidence="12" id="KW-1185">Reference proteome</keyword>
<keyword evidence="7 8" id="KW-0998">Cell outer membrane</keyword>
<evidence type="ECO:0000313" key="11">
    <source>
        <dbReference type="EMBL" id="MBB3186983.1"/>
    </source>
</evidence>
<comment type="similarity">
    <text evidence="8">Belongs to the TonB-dependent receptor family.</text>
</comment>
<dbReference type="Proteomes" id="UP000544222">
    <property type="component" value="Unassembled WGS sequence"/>
</dbReference>
<reference evidence="11 12" key="1">
    <citation type="submission" date="2020-08" db="EMBL/GenBank/DDBJ databases">
        <title>Genomic Encyclopedia of Type Strains, Phase IV (KMG-IV): sequencing the most valuable type-strain genomes for metagenomic binning, comparative biology and taxonomic classification.</title>
        <authorList>
            <person name="Goeker M."/>
        </authorList>
    </citation>
    <scope>NUCLEOTIDE SEQUENCE [LARGE SCALE GENOMIC DNA]</scope>
    <source>
        <strain evidence="11 12">DSM 27471</strain>
    </source>
</reference>
<keyword evidence="5" id="KW-0732">Signal</keyword>
<evidence type="ECO:0000256" key="8">
    <source>
        <dbReference type="PROSITE-ProRule" id="PRU01360"/>
    </source>
</evidence>
<dbReference type="NCBIfam" id="TIGR04057">
    <property type="entry name" value="SusC_RagA_signa"/>
    <property type="match status" value="1"/>
</dbReference>
<dbReference type="EMBL" id="JACHYB010000001">
    <property type="protein sequence ID" value="MBB3186983.1"/>
    <property type="molecule type" value="Genomic_DNA"/>
</dbReference>
<dbReference type="InterPro" id="IPR008969">
    <property type="entry name" value="CarboxyPept-like_regulatory"/>
</dbReference>
<dbReference type="SUPFAM" id="SSF56935">
    <property type="entry name" value="Porins"/>
    <property type="match status" value="1"/>
</dbReference>
<proteinExistence type="inferred from homology"/>
<feature type="compositionally biased region" description="Polar residues" evidence="9">
    <location>
        <begin position="45"/>
        <end position="57"/>
    </location>
</feature>
<dbReference type="PANTHER" id="PTHR30069">
    <property type="entry name" value="TONB-DEPENDENT OUTER MEMBRANE RECEPTOR"/>
    <property type="match status" value="1"/>
</dbReference>
<evidence type="ECO:0000256" key="4">
    <source>
        <dbReference type="ARBA" id="ARBA00022692"/>
    </source>
</evidence>
<dbReference type="InterPro" id="IPR036942">
    <property type="entry name" value="Beta-barrel_TonB_sf"/>
</dbReference>
<dbReference type="Pfam" id="PF13715">
    <property type="entry name" value="CarbopepD_reg_2"/>
    <property type="match status" value="1"/>
</dbReference>